<gene>
    <name evidence="2" type="ORF">BC938DRAFT_482261</name>
</gene>
<keyword evidence="1" id="KW-1133">Transmembrane helix</keyword>
<evidence type="ECO:0000313" key="3">
    <source>
        <dbReference type="Proteomes" id="UP000274822"/>
    </source>
</evidence>
<dbReference type="Proteomes" id="UP000274822">
    <property type="component" value="Unassembled WGS sequence"/>
</dbReference>
<feature type="transmembrane region" description="Helical" evidence="1">
    <location>
        <begin position="37"/>
        <end position="61"/>
    </location>
</feature>
<dbReference type="GO" id="GO:0005783">
    <property type="term" value="C:endoplasmic reticulum"/>
    <property type="evidence" value="ECO:0007669"/>
    <property type="project" value="InterPro"/>
</dbReference>
<evidence type="ECO:0000256" key="1">
    <source>
        <dbReference type="SAM" id="Phobius"/>
    </source>
</evidence>
<proteinExistence type="predicted"/>
<keyword evidence="1" id="KW-0812">Transmembrane</keyword>
<sequence>MPAPPAFLHNPMFNAVFVLGFVQLIKKINLEDPTNLMYARISYVTAQVLVITLTYLLIYLVRKKNGTYWLESGDGCEYEGMGRTDERIRGGLNGVDKGLRPDPTQICRAPQDGFHWRWRAGEHHPH</sequence>
<name>A0A433QED0_9FUNG</name>
<protein>
    <submittedName>
        <fullName evidence="2">Uncharacterized protein</fullName>
    </submittedName>
</protein>
<feature type="transmembrane region" description="Helical" evidence="1">
    <location>
        <begin position="7"/>
        <end position="25"/>
    </location>
</feature>
<dbReference type="AlphaFoldDB" id="A0A433QED0"/>
<dbReference type="EMBL" id="RBNJ01007110">
    <property type="protein sequence ID" value="RUS28143.1"/>
    <property type="molecule type" value="Genomic_DNA"/>
</dbReference>
<evidence type="ECO:0000313" key="2">
    <source>
        <dbReference type="EMBL" id="RUS28143.1"/>
    </source>
</evidence>
<dbReference type="InterPro" id="IPR012098">
    <property type="entry name" value="SND3_fun"/>
</dbReference>
<reference evidence="2 3" key="1">
    <citation type="journal article" date="2018" name="New Phytol.">
        <title>Phylogenomics of Endogonaceae and evolution of mycorrhizas within Mucoromycota.</title>
        <authorList>
            <person name="Chang Y."/>
            <person name="Desiro A."/>
            <person name="Na H."/>
            <person name="Sandor L."/>
            <person name="Lipzen A."/>
            <person name="Clum A."/>
            <person name="Barry K."/>
            <person name="Grigoriev I.V."/>
            <person name="Martin F.M."/>
            <person name="Stajich J.E."/>
            <person name="Smith M.E."/>
            <person name="Bonito G."/>
            <person name="Spatafora J.W."/>
        </authorList>
    </citation>
    <scope>NUCLEOTIDE SEQUENCE [LARGE SCALE GENOMIC DNA]</scope>
    <source>
        <strain evidence="2 3">AD002</strain>
    </source>
</reference>
<accession>A0A433QED0</accession>
<keyword evidence="1" id="KW-0472">Membrane</keyword>
<organism evidence="2 3">
    <name type="scientific">Jimgerdemannia flammicorona</name>
    <dbReference type="NCBI Taxonomy" id="994334"/>
    <lineage>
        <taxon>Eukaryota</taxon>
        <taxon>Fungi</taxon>
        <taxon>Fungi incertae sedis</taxon>
        <taxon>Mucoromycota</taxon>
        <taxon>Mucoromycotina</taxon>
        <taxon>Endogonomycetes</taxon>
        <taxon>Endogonales</taxon>
        <taxon>Endogonaceae</taxon>
        <taxon>Jimgerdemannia</taxon>
    </lineage>
</organism>
<dbReference type="Pfam" id="PF10032">
    <property type="entry name" value="Pho88"/>
    <property type="match status" value="1"/>
</dbReference>
<keyword evidence="3" id="KW-1185">Reference proteome</keyword>
<comment type="caution">
    <text evidence="2">The sequence shown here is derived from an EMBL/GenBank/DDBJ whole genome shotgun (WGS) entry which is preliminary data.</text>
</comment>
<dbReference type="GO" id="GO:0045047">
    <property type="term" value="P:protein targeting to ER"/>
    <property type="evidence" value="ECO:0007669"/>
    <property type="project" value="InterPro"/>
</dbReference>